<evidence type="ECO:0000313" key="2">
    <source>
        <dbReference type="Proteomes" id="UP000215145"/>
    </source>
</evidence>
<dbReference type="PANTHER" id="PTHR34822">
    <property type="entry name" value="GRPB DOMAIN PROTEIN (AFU_ORTHOLOGUE AFUA_1G01530)"/>
    <property type="match status" value="1"/>
</dbReference>
<name>A0A229P1G2_9BACL</name>
<proteinExistence type="predicted"/>
<dbReference type="Gene3D" id="3.30.460.10">
    <property type="entry name" value="Beta Polymerase, domain 2"/>
    <property type="match status" value="1"/>
</dbReference>
<dbReference type="RefSeq" id="WP_089523181.1">
    <property type="nucleotide sequence ID" value="NZ_NMUQ01000001.1"/>
</dbReference>
<dbReference type="InterPro" id="IPR043519">
    <property type="entry name" value="NT_sf"/>
</dbReference>
<reference evidence="1 2" key="1">
    <citation type="submission" date="2017-07" db="EMBL/GenBank/DDBJ databases">
        <title>Paenibacillus herberti R33 genome sequencing and assembly.</title>
        <authorList>
            <person name="Su W."/>
        </authorList>
    </citation>
    <scope>NUCLEOTIDE SEQUENCE [LARGE SCALE GENOMIC DNA]</scope>
    <source>
        <strain evidence="1 2">R33</strain>
    </source>
</reference>
<organism evidence="1 2">
    <name type="scientific">Paenibacillus herberti</name>
    <dbReference type="NCBI Taxonomy" id="1619309"/>
    <lineage>
        <taxon>Bacteria</taxon>
        <taxon>Bacillati</taxon>
        <taxon>Bacillota</taxon>
        <taxon>Bacilli</taxon>
        <taxon>Bacillales</taxon>
        <taxon>Paenibacillaceae</taxon>
        <taxon>Paenibacillus</taxon>
    </lineage>
</organism>
<dbReference type="PANTHER" id="PTHR34822:SF1">
    <property type="entry name" value="GRPB FAMILY PROTEIN"/>
    <property type="match status" value="1"/>
</dbReference>
<protein>
    <recommendedName>
        <fullName evidence="3">GrpB family protein</fullName>
    </recommendedName>
</protein>
<dbReference type="OrthoDB" id="9799092at2"/>
<dbReference type="InterPro" id="IPR007344">
    <property type="entry name" value="GrpB/CoaE"/>
</dbReference>
<evidence type="ECO:0000313" key="1">
    <source>
        <dbReference type="EMBL" id="OXM16096.1"/>
    </source>
</evidence>
<sequence length="169" mass="19879">MDPAIIISDYQNNWAAEYEHEAERIRSALGALIIEIEHIGSTSIEGMAAKPLIDMMISVQRLDDVEMLVDPLAQLNYEYVHKPKFSNRLFFRKGPWRAGTHHLHVYAKNSKEWNQQLLFRNFMQANRDQAQAYMELKRELAIRYRHDRVSYTAGKDEFIRRILSEAKLN</sequence>
<dbReference type="SUPFAM" id="SSF81301">
    <property type="entry name" value="Nucleotidyltransferase"/>
    <property type="match status" value="1"/>
</dbReference>
<evidence type="ECO:0008006" key="3">
    <source>
        <dbReference type="Google" id="ProtNLM"/>
    </source>
</evidence>
<comment type="caution">
    <text evidence="1">The sequence shown here is derived from an EMBL/GenBank/DDBJ whole genome shotgun (WGS) entry which is preliminary data.</text>
</comment>
<dbReference type="EMBL" id="NMUQ01000001">
    <property type="protein sequence ID" value="OXM16096.1"/>
    <property type="molecule type" value="Genomic_DNA"/>
</dbReference>
<dbReference type="AlphaFoldDB" id="A0A229P1G2"/>
<dbReference type="Proteomes" id="UP000215145">
    <property type="component" value="Unassembled WGS sequence"/>
</dbReference>
<keyword evidence="2" id="KW-1185">Reference proteome</keyword>
<gene>
    <name evidence="1" type="ORF">CGZ75_05180</name>
</gene>
<accession>A0A229P1G2</accession>
<dbReference type="Pfam" id="PF04229">
    <property type="entry name" value="GrpB"/>
    <property type="match status" value="1"/>
</dbReference>